<comment type="caution">
    <text evidence="1">The sequence shown here is derived from an EMBL/GenBank/DDBJ whole genome shotgun (WGS) entry which is preliminary data.</text>
</comment>
<gene>
    <name evidence="1" type="ORF">UPYG_G00286740</name>
</gene>
<evidence type="ECO:0000313" key="2">
    <source>
        <dbReference type="Proteomes" id="UP001557470"/>
    </source>
</evidence>
<name>A0ABD0WTC4_UMBPY</name>
<reference evidence="1 2" key="1">
    <citation type="submission" date="2024-06" db="EMBL/GenBank/DDBJ databases">
        <authorList>
            <person name="Pan Q."/>
            <person name="Wen M."/>
            <person name="Jouanno E."/>
            <person name="Zahm M."/>
            <person name="Klopp C."/>
            <person name="Cabau C."/>
            <person name="Louis A."/>
            <person name="Berthelot C."/>
            <person name="Parey E."/>
            <person name="Roest Crollius H."/>
            <person name="Montfort J."/>
            <person name="Robinson-Rechavi M."/>
            <person name="Bouchez O."/>
            <person name="Lampietro C."/>
            <person name="Lopez Roques C."/>
            <person name="Donnadieu C."/>
            <person name="Postlethwait J."/>
            <person name="Bobe J."/>
            <person name="Verreycken H."/>
            <person name="Guiguen Y."/>
        </authorList>
    </citation>
    <scope>NUCLEOTIDE SEQUENCE [LARGE SCALE GENOMIC DNA]</scope>
    <source>
        <strain evidence="1">Up_M1</strain>
        <tissue evidence="1">Testis</tissue>
    </source>
</reference>
<sequence length="117" mass="12731">MCPLCPDLDSPVSGCVVHRAPPLAACRRFKLTVQLLIHPAVHLCVESSGSKLPAGTPHTNVNFPRLLNVVVWIAPIAVAGQVKNRSPQVIFTAVLRQQGSMYQTTMSDHPIFSLTQH</sequence>
<accession>A0ABD0WTC4</accession>
<keyword evidence="2" id="KW-1185">Reference proteome</keyword>
<evidence type="ECO:0000313" key="1">
    <source>
        <dbReference type="EMBL" id="KAL0965863.1"/>
    </source>
</evidence>
<protein>
    <submittedName>
        <fullName evidence="1">Uncharacterized protein</fullName>
    </submittedName>
</protein>
<dbReference type="EMBL" id="JAGEUA010000009">
    <property type="protein sequence ID" value="KAL0965863.1"/>
    <property type="molecule type" value="Genomic_DNA"/>
</dbReference>
<dbReference type="AlphaFoldDB" id="A0ABD0WTC4"/>
<organism evidence="1 2">
    <name type="scientific">Umbra pygmaea</name>
    <name type="common">Eastern mudminnow</name>
    <dbReference type="NCBI Taxonomy" id="75934"/>
    <lineage>
        <taxon>Eukaryota</taxon>
        <taxon>Metazoa</taxon>
        <taxon>Chordata</taxon>
        <taxon>Craniata</taxon>
        <taxon>Vertebrata</taxon>
        <taxon>Euteleostomi</taxon>
        <taxon>Actinopterygii</taxon>
        <taxon>Neopterygii</taxon>
        <taxon>Teleostei</taxon>
        <taxon>Protacanthopterygii</taxon>
        <taxon>Esociformes</taxon>
        <taxon>Umbridae</taxon>
        <taxon>Umbra</taxon>
    </lineage>
</organism>
<dbReference type="Proteomes" id="UP001557470">
    <property type="component" value="Unassembled WGS sequence"/>
</dbReference>
<proteinExistence type="predicted"/>